<evidence type="ECO:0000313" key="8">
    <source>
        <dbReference type="Proteomes" id="UP000028013"/>
    </source>
</evidence>
<evidence type="ECO:0000259" key="5">
    <source>
        <dbReference type="Pfam" id="PF04542"/>
    </source>
</evidence>
<organism evidence="7 8">
    <name type="scientific">Bacteroides uniformis str. 3978 T3 ii</name>
    <dbReference type="NCBI Taxonomy" id="1339349"/>
    <lineage>
        <taxon>Bacteria</taxon>
        <taxon>Pseudomonadati</taxon>
        <taxon>Bacteroidota</taxon>
        <taxon>Bacteroidia</taxon>
        <taxon>Bacteroidales</taxon>
        <taxon>Bacteroidaceae</taxon>
        <taxon>Bacteroides</taxon>
    </lineage>
</organism>
<gene>
    <name evidence="7" type="ORF">M094_1051</name>
</gene>
<dbReference type="SUPFAM" id="SSF88659">
    <property type="entry name" value="Sigma3 and sigma4 domains of RNA polymerase sigma factors"/>
    <property type="match status" value="1"/>
</dbReference>
<dbReference type="GeneID" id="99749583"/>
<dbReference type="Pfam" id="PF04542">
    <property type="entry name" value="Sigma70_r2"/>
    <property type="match status" value="1"/>
</dbReference>
<dbReference type="Proteomes" id="UP000028013">
    <property type="component" value="Unassembled WGS sequence"/>
</dbReference>
<evidence type="ECO:0000256" key="4">
    <source>
        <dbReference type="ARBA" id="ARBA00023163"/>
    </source>
</evidence>
<dbReference type="InterPro" id="IPR013249">
    <property type="entry name" value="RNA_pol_sigma70_r4_t2"/>
</dbReference>
<feature type="domain" description="RNA polymerase sigma factor 70 region 4 type 2" evidence="6">
    <location>
        <begin position="119"/>
        <end position="170"/>
    </location>
</feature>
<dbReference type="Gene3D" id="1.10.10.10">
    <property type="entry name" value="Winged helix-like DNA-binding domain superfamily/Winged helix DNA-binding domain"/>
    <property type="match status" value="1"/>
</dbReference>
<accession>A0A078RY81</accession>
<dbReference type="InterPro" id="IPR036388">
    <property type="entry name" value="WH-like_DNA-bd_sf"/>
</dbReference>
<reference evidence="7 8" key="1">
    <citation type="submission" date="2014-04" db="EMBL/GenBank/DDBJ databases">
        <authorList>
            <person name="Sears C."/>
            <person name="Carroll K."/>
            <person name="Sack B.R."/>
            <person name="Qadri F."/>
            <person name="Myers L.L."/>
            <person name="Chung G.-T."/>
            <person name="Escheverria P."/>
            <person name="Fraser C.M."/>
            <person name="Sadzewicz L."/>
            <person name="Shefchek K.A."/>
            <person name="Tallon L."/>
            <person name="Das S.P."/>
            <person name="Daugherty S."/>
            <person name="Mongodin E.F."/>
        </authorList>
    </citation>
    <scope>NUCLEOTIDE SEQUENCE [LARGE SCALE GENOMIC DNA]</scope>
    <source>
        <strain evidence="7 8">3978 T3 ii</strain>
    </source>
</reference>
<dbReference type="InterPro" id="IPR014284">
    <property type="entry name" value="RNA_pol_sigma-70_dom"/>
</dbReference>
<comment type="similarity">
    <text evidence="1">Belongs to the sigma-70 factor family. ECF subfamily.</text>
</comment>
<keyword evidence="4" id="KW-0804">Transcription</keyword>
<proteinExistence type="inferred from homology"/>
<dbReference type="PANTHER" id="PTHR43133:SF46">
    <property type="entry name" value="RNA POLYMERASE SIGMA-70 FACTOR ECF SUBFAMILY"/>
    <property type="match status" value="1"/>
</dbReference>
<keyword evidence="3" id="KW-0731">Sigma factor</keyword>
<evidence type="ECO:0000259" key="6">
    <source>
        <dbReference type="Pfam" id="PF08281"/>
    </source>
</evidence>
<dbReference type="AlphaFoldDB" id="A0A078RY81"/>
<dbReference type="InterPro" id="IPR014327">
    <property type="entry name" value="RNA_pol_sigma70_bacteroid"/>
</dbReference>
<dbReference type="NCBIfam" id="TIGR02937">
    <property type="entry name" value="sigma70-ECF"/>
    <property type="match status" value="1"/>
</dbReference>
<evidence type="ECO:0000256" key="2">
    <source>
        <dbReference type="ARBA" id="ARBA00023015"/>
    </source>
</evidence>
<sequence length="182" mass="21012">MPAEDDILLLQLIKQDDEKAFKHLFDTYFVSLCRFMSLYLRDKQEIEELALSIFMNLWEGRADLTLKISFKAYLFQSARNRCLNALRDEKDTVPIEGGEEYGYALAADTSVEMEELNRLIEEAVCSLPDKCGQVYRKSREEGKTNQEIAGEMGISVKTVEAQITKALKHIKKFLGEQYTYLF</sequence>
<dbReference type="Gene3D" id="1.10.1740.10">
    <property type="match status" value="1"/>
</dbReference>
<dbReference type="Pfam" id="PF08281">
    <property type="entry name" value="Sigma70_r4_2"/>
    <property type="match status" value="1"/>
</dbReference>
<protein>
    <submittedName>
        <fullName evidence="7">RNA polymerase sigma-70 factor, expansion 1 family protein</fullName>
    </submittedName>
</protein>
<name>A0A078RY81_BACUN</name>
<dbReference type="NCBIfam" id="TIGR02985">
    <property type="entry name" value="Sig70_bacteroi1"/>
    <property type="match status" value="1"/>
</dbReference>
<dbReference type="InterPro" id="IPR039425">
    <property type="entry name" value="RNA_pol_sigma-70-like"/>
</dbReference>
<comment type="caution">
    <text evidence="7">The sequence shown here is derived from an EMBL/GenBank/DDBJ whole genome shotgun (WGS) entry which is preliminary data.</text>
</comment>
<dbReference type="PANTHER" id="PTHR43133">
    <property type="entry name" value="RNA POLYMERASE ECF-TYPE SIGMA FACTO"/>
    <property type="match status" value="1"/>
</dbReference>
<dbReference type="PATRIC" id="fig|1339349.3.peg.2242"/>
<dbReference type="GO" id="GO:0016987">
    <property type="term" value="F:sigma factor activity"/>
    <property type="evidence" value="ECO:0007669"/>
    <property type="project" value="UniProtKB-KW"/>
</dbReference>
<keyword evidence="2" id="KW-0805">Transcription regulation</keyword>
<evidence type="ECO:0000313" key="7">
    <source>
        <dbReference type="EMBL" id="KDS50139.1"/>
    </source>
</evidence>
<dbReference type="SUPFAM" id="SSF88946">
    <property type="entry name" value="Sigma2 domain of RNA polymerase sigma factors"/>
    <property type="match status" value="1"/>
</dbReference>
<dbReference type="EMBL" id="JNHN01000174">
    <property type="protein sequence ID" value="KDS50139.1"/>
    <property type="molecule type" value="Genomic_DNA"/>
</dbReference>
<evidence type="ECO:0000256" key="1">
    <source>
        <dbReference type="ARBA" id="ARBA00010641"/>
    </source>
</evidence>
<dbReference type="InterPro" id="IPR013324">
    <property type="entry name" value="RNA_pol_sigma_r3/r4-like"/>
</dbReference>
<feature type="domain" description="RNA polymerase sigma-70 region 2" evidence="5">
    <location>
        <begin position="25"/>
        <end position="90"/>
    </location>
</feature>
<dbReference type="InterPro" id="IPR007627">
    <property type="entry name" value="RNA_pol_sigma70_r2"/>
</dbReference>
<dbReference type="GO" id="GO:0003677">
    <property type="term" value="F:DNA binding"/>
    <property type="evidence" value="ECO:0007669"/>
    <property type="project" value="InterPro"/>
</dbReference>
<evidence type="ECO:0000256" key="3">
    <source>
        <dbReference type="ARBA" id="ARBA00023082"/>
    </source>
</evidence>
<dbReference type="RefSeq" id="WP_005829791.1">
    <property type="nucleotide sequence ID" value="NZ_JNHN01000174.1"/>
</dbReference>
<dbReference type="InterPro" id="IPR013325">
    <property type="entry name" value="RNA_pol_sigma_r2"/>
</dbReference>
<dbReference type="GO" id="GO:0006352">
    <property type="term" value="P:DNA-templated transcription initiation"/>
    <property type="evidence" value="ECO:0007669"/>
    <property type="project" value="InterPro"/>
</dbReference>